<evidence type="ECO:0000256" key="1">
    <source>
        <dbReference type="SAM" id="Coils"/>
    </source>
</evidence>
<feature type="coiled-coil region" evidence="1">
    <location>
        <begin position="87"/>
        <end position="114"/>
    </location>
</feature>
<dbReference type="EMBL" id="JAULSR010000003">
    <property type="protein sequence ID" value="KAK0625523.1"/>
    <property type="molecule type" value="Genomic_DNA"/>
</dbReference>
<gene>
    <name evidence="3" type="ORF">B0T17DRAFT_508502</name>
</gene>
<dbReference type="PANTHER" id="PTHR42354">
    <property type="entry name" value="C2H2-TYPE DOMAIN-CONTAINING PROTEIN"/>
    <property type="match status" value="1"/>
</dbReference>
<organism evidence="3 4">
    <name type="scientific">Bombardia bombarda</name>
    <dbReference type="NCBI Taxonomy" id="252184"/>
    <lineage>
        <taxon>Eukaryota</taxon>
        <taxon>Fungi</taxon>
        <taxon>Dikarya</taxon>
        <taxon>Ascomycota</taxon>
        <taxon>Pezizomycotina</taxon>
        <taxon>Sordariomycetes</taxon>
        <taxon>Sordariomycetidae</taxon>
        <taxon>Sordariales</taxon>
        <taxon>Lasiosphaeriaceae</taxon>
        <taxon>Bombardia</taxon>
    </lineage>
</organism>
<dbReference type="AlphaFoldDB" id="A0AA40C5Z1"/>
<evidence type="ECO:0000256" key="2">
    <source>
        <dbReference type="SAM" id="MobiDB-lite"/>
    </source>
</evidence>
<evidence type="ECO:0000313" key="4">
    <source>
        <dbReference type="Proteomes" id="UP001174934"/>
    </source>
</evidence>
<proteinExistence type="predicted"/>
<dbReference type="PANTHER" id="PTHR42354:SF1">
    <property type="entry name" value="C2H2-TYPE DOMAIN-CONTAINING PROTEIN"/>
    <property type="match status" value="1"/>
</dbReference>
<name>A0AA40C5Z1_9PEZI</name>
<protein>
    <submittedName>
        <fullName evidence="3">Uncharacterized protein</fullName>
    </submittedName>
</protein>
<comment type="caution">
    <text evidence="3">The sequence shown here is derived from an EMBL/GenBank/DDBJ whole genome shotgun (WGS) entry which is preliminary data.</text>
</comment>
<feature type="compositionally biased region" description="Low complexity" evidence="2">
    <location>
        <begin position="197"/>
        <end position="213"/>
    </location>
</feature>
<keyword evidence="1" id="KW-0175">Coiled coil</keyword>
<feature type="region of interest" description="Disordered" evidence="2">
    <location>
        <begin position="190"/>
        <end position="213"/>
    </location>
</feature>
<reference evidence="3" key="1">
    <citation type="submission" date="2023-06" db="EMBL/GenBank/DDBJ databases">
        <title>Genome-scale phylogeny and comparative genomics of the fungal order Sordariales.</title>
        <authorList>
            <consortium name="Lawrence Berkeley National Laboratory"/>
            <person name="Hensen N."/>
            <person name="Bonometti L."/>
            <person name="Westerberg I."/>
            <person name="Brannstrom I.O."/>
            <person name="Guillou S."/>
            <person name="Cros-Aarteil S."/>
            <person name="Calhoun S."/>
            <person name="Haridas S."/>
            <person name="Kuo A."/>
            <person name="Mondo S."/>
            <person name="Pangilinan J."/>
            <person name="Riley R."/>
            <person name="LaButti K."/>
            <person name="Andreopoulos B."/>
            <person name="Lipzen A."/>
            <person name="Chen C."/>
            <person name="Yanf M."/>
            <person name="Daum C."/>
            <person name="Ng V."/>
            <person name="Clum A."/>
            <person name="Steindorff A."/>
            <person name="Ohm R."/>
            <person name="Martin F."/>
            <person name="Silar P."/>
            <person name="Natvig D."/>
            <person name="Lalanne C."/>
            <person name="Gautier V."/>
            <person name="Ament-velasquez S.L."/>
            <person name="Kruys A."/>
            <person name="Hutchinson M.I."/>
            <person name="Powell A.J."/>
            <person name="Barry K."/>
            <person name="Miller A.N."/>
            <person name="Grigoriev I.V."/>
            <person name="Debuchy R."/>
            <person name="Gladieux P."/>
            <person name="Thoren M.H."/>
            <person name="Johannesson H."/>
        </authorList>
    </citation>
    <scope>NUCLEOTIDE SEQUENCE</scope>
    <source>
        <strain evidence="3">SMH3391-2</strain>
    </source>
</reference>
<keyword evidence="4" id="KW-1185">Reference proteome</keyword>
<sequence>MDLPSVDKLVDDLTSAFEASLDFYTKWKKKQESQNHYHRRENASSTVFTKCALSTSLDTSGHRIRATYQVGFAIIGPEFAAGQDRCRQSLVNSLAQLEKRVDSLRRVVQAKHSRPINLNEVFLVSEAVRTKSISALAEQYRHFAVGRAVPQEIPIPKLRALYRQEDNAPSGPPPIKVLPATDDFDRETAVWSTNSDPPVFKSEPPSPPMSTMTARAATDDMESCFGTSHSEISQHTRRRPLRPKNSVFSIFCSEAMALQVDPSRPIPTESRNKCRCGYRWKTPELSGDKDYIALKDGFRMTRRFLAKSHCDQSTDEGVAIAPSTDQPKPGYGCVLCTSTGRTETYETADSLRAHINAIHDKWQMLHDRDMTSGRCSIIT</sequence>
<accession>A0AA40C5Z1</accession>
<dbReference type="Proteomes" id="UP001174934">
    <property type="component" value="Unassembled WGS sequence"/>
</dbReference>
<evidence type="ECO:0000313" key="3">
    <source>
        <dbReference type="EMBL" id="KAK0625523.1"/>
    </source>
</evidence>